<proteinExistence type="predicted"/>
<evidence type="ECO:0008006" key="3">
    <source>
        <dbReference type="Google" id="ProtNLM"/>
    </source>
</evidence>
<dbReference type="Gene3D" id="1.10.10.10">
    <property type="entry name" value="Winged helix-like DNA-binding domain superfamily/Winged helix DNA-binding domain"/>
    <property type="match status" value="1"/>
</dbReference>
<dbReference type="EMBL" id="SUMC01000062">
    <property type="protein sequence ID" value="TKA02247.1"/>
    <property type="molecule type" value="Genomic_DNA"/>
</dbReference>
<evidence type="ECO:0000313" key="1">
    <source>
        <dbReference type="EMBL" id="TKA02247.1"/>
    </source>
</evidence>
<name>A0A4U0S2L0_9ACTN</name>
<dbReference type="SUPFAM" id="SSF88659">
    <property type="entry name" value="Sigma3 and sigma4 domains of RNA polymerase sigma factors"/>
    <property type="match status" value="1"/>
</dbReference>
<dbReference type="Proteomes" id="UP000305778">
    <property type="component" value="Unassembled WGS sequence"/>
</dbReference>
<organism evidence="1 2">
    <name type="scientific">Actinacidiphila oryziradicis</name>
    <dbReference type="NCBI Taxonomy" id="2571141"/>
    <lineage>
        <taxon>Bacteria</taxon>
        <taxon>Bacillati</taxon>
        <taxon>Actinomycetota</taxon>
        <taxon>Actinomycetes</taxon>
        <taxon>Kitasatosporales</taxon>
        <taxon>Streptomycetaceae</taxon>
        <taxon>Actinacidiphila</taxon>
    </lineage>
</organism>
<sequence length="51" mass="5862">MVLMYVQEYSMDKTARIMGVTSATVPSHRDRARLRIARDLNLDPAPDRVDE</sequence>
<keyword evidence="2" id="KW-1185">Reference proteome</keyword>
<dbReference type="InterPro" id="IPR036388">
    <property type="entry name" value="WH-like_DNA-bd_sf"/>
</dbReference>
<reference evidence="1 2" key="1">
    <citation type="submission" date="2019-04" db="EMBL/GenBank/DDBJ databases">
        <title>Streptomyces oryziradicis sp. nov., a novel actinomycete isolated from rhizosphere soil of rice (Oryza sativa L.).</title>
        <authorList>
            <person name="Li C."/>
        </authorList>
    </citation>
    <scope>NUCLEOTIDE SEQUENCE [LARGE SCALE GENOMIC DNA]</scope>
    <source>
        <strain evidence="1 2">NEAU-C40</strain>
    </source>
</reference>
<comment type="caution">
    <text evidence="1">The sequence shown here is derived from an EMBL/GenBank/DDBJ whole genome shotgun (WGS) entry which is preliminary data.</text>
</comment>
<dbReference type="AlphaFoldDB" id="A0A4U0S2L0"/>
<evidence type="ECO:0000313" key="2">
    <source>
        <dbReference type="Proteomes" id="UP000305778"/>
    </source>
</evidence>
<dbReference type="InterPro" id="IPR013324">
    <property type="entry name" value="RNA_pol_sigma_r3/r4-like"/>
</dbReference>
<gene>
    <name evidence="1" type="ORF">FCI23_38395</name>
</gene>
<accession>A0A4U0S2L0</accession>
<protein>
    <recommendedName>
        <fullName evidence="3">RNA polymerase sigma factor 70 region 4 type 2 domain-containing protein</fullName>
    </recommendedName>
</protein>